<dbReference type="AlphaFoldDB" id="A0AB36CNP5"/>
<proteinExistence type="predicted"/>
<evidence type="ECO:0000313" key="1">
    <source>
        <dbReference type="EMBL" id="NME90505.1"/>
    </source>
</evidence>
<evidence type="ECO:0000313" key="2">
    <source>
        <dbReference type="Proteomes" id="UP000544551"/>
    </source>
</evidence>
<dbReference type="EMBL" id="JABAFZ010000013">
    <property type="protein sequence ID" value="NME90505.1"/>
    <property type="molecule type" value="Genomic_DNA"/>
</dbReference>
<dbReference type="Proteomes" id="UP000544551">
    <property type="component" value="Unassembled WGS sequence"/>
</dbReference>
<comment type="caution">
    <text evidence="1">The sequence shown here is derived from an EMBL/GenBank/DDBJ whole genome shotgun (WGS) entry which is preliminary data.</text>
</comment>
<organism evidence="1 2">
    <name type="scientific">Corynebacterium stationis</name>
    <dbReference type="NCBI Taxonomy" id="1705"/>
    <lineage>
        <taxon>Bacteria</taxon>
        <taxon>Bacillati</taxon>
        <taxon>Actinomycetota</taxon>
        <taxon>Actinomycetes</taxon>
        <taxon>Mycobacteriales</taxon>
        <taxon>Corynebacteriaceae</taxon>
        <taxon>Corynebacterium</taxon>
    </lineage>
</organism>
<protein>
    <submittedName>
        <fullName evidence="1">Uncharacterized protein</fullName>
    </submittedName>
</protein>
<gene>
    <name evidence="1" type="ORF">HF853_12710</name>
</gene>
<dbReference type="RefSeq" id="WP_168970609.1">
    <property type="nucleotide sequence ID" value="NZ_JABAFZ010000013.1"/>
</dbReference>
<reference evidence="1 2" key="1">
    <citation type="submission" date="2020-04" db="EMBL/GenBank/DDBJ databases">
        <authorList>
            <person name="Hitch T.C.A."/>
            <person name="Wylensek D."/>
            <person name="Clavel T."/>
        </authorList>
    </citation>
    <scope>NUCLEOTIDE SEQUENCE [LARGE SCALE GENOMIC DNA]</scope>
    <source>
        <strain evidence="1 2">BL-383-APC-3D</strain>
    </source>
</reference>
<name>A0AB36CNP5_9CORY</name>
<sequence>MPVFVANLRACHTAGRVNNALYARFPPFSHGVYNFARRRGLRPSTATLGVDLGALSSCGGVSYPFHGGLSATERWETIHGGLFATGRWETIHGGLFATGRWEIIHGGLSATGRWETTHGGLCTIYSRL</sequence>
<accession>A0AB36CNP5</accession>